<dbReference type="InterPro" id="IPR003744">
    <property type="entry name" value="YhhQ"/>
</dbReference>
<gene>
    <name evidence="2" type="ORF">C6569_08365</name>
</gene>
<dbReference type="AlphaFoldDB" id="A0A2S0NAV3"/>
<reference evidence="2 3" key="1">
    <citation type="submission" date="2018-03" db="EMBL/GenBank/DDBJ databases">
        <title>Genome sequencing of Phreatobacter sp.</title>
        <authorList>
            <person name="Kim S.-J."/>
            <person name="Heo J."/>
            <person name="Kwon S.-W."/>
        </authorList>
    </citation>
    <scope>NUCLEOTIDE SEQUENCE [LARGE SCALE GENOMIC DNA]</scope>
    <source>
        <strain evidence="2 3">S-12</strain>
    </source>
</reference>
<feature type="transmembrane region" description="Helical" evidence="1">
    <location>
        <begin position="34"/>
        <end position="57"/>
    </location>
</feature>
<dbReference type="RefSeq" id="WP_106748414.1">
    <property type="nucleotide sequence ID" value="NZ_CP027668.1"/>
</dbReference>
<evidence type="ECO:0000256" key="1">
    <source>
        <dbReference type="SAM" id="Phobius"/>
    </source>
</evidence>
<keyword evidence="2" id="KW-0503">Monooxygenase</keyword>
<organism evidence="2 3">
    <name type="scientific">Phreatobacter cathodiphilus</name>
    <dbReference type="NCBI Taxonomy" id="1868589"/>
    <lineage>
        <taxon>Bacteria</taxon>
        <taxon>Pseudomonadati</taxon>
        <taxon>Pseudomonadota</taxon>
        <taxon>Alphaproteobacteria</taxon>
        <taxon>Hyphomicrobiales</taxon>
        <taxon>Phreatobacteraceae</taxon>
        <taxon>Phreatobacter</taxon>
    </lineage>
</organism>
<sequence length="178" mass="18477">MLGYLALAGFVATIPAANWLIGHAGTVCTPNGPCLIPVGFGLMAPSGVLMIGLALVLRDLVQRRLGVLWSLAGILVGAALSWAVAAPALALASAAAFLFSELADTAVYTPLAKKRLIAAVWASSLVGTVIDSTLFLWLAFGSVSLLPGLVLGKVWMVAAATLVLWILRRRDPDAFAAR</sequence>
<evidence type="ECO:0000313" key="2">
    <source>
        <dbReference type="EMBL" id="AVO45073.1"/>
    </source>
</evidence>
<name>A0A2S0NAV3_9HYPH</name>
<evidence type="ECO:0000313" key="3">
    <source>
        <dbReference type="Proteomes" id="UP000237889"/>
    </source>
</evidence>
<dbReference type="Pfam" id="PF02592">
    <property type="entry name" value="Vut_1"/>
    <property type="match status" value="1"/>
</dbReference>
<dbReference type="Proteomes" id="UP000237889">
    <property type="component" value="Chromosome"/>
</dbReference>
<keyword evidence="1" id="KW-0812">Transmembrane</keyword>
<proteinExistence type="predicted"/>
<keyword evidence="1" id="KW-1133">Transmembrane helix</keyword>
<feature type="transmembrane region" description="Helical" evidence="1">
    <location>
        <begin position="116"/>
        <end position="140"/>
    </location>
</feature>
<keyword evidence="3" id="KW-1185">Reference proteome</keyword>
<keyword evidence="1" id="KW-0472">Membrane</keyword>
<feature type="transmembrane region" description="Helical" evidence="1">
    <location>
        <begin position="146"/>
        <end position="167"/>
    </location>
</feature>
<feature type="transmembrane region" description="Helical" evidence="1">
    <location>
        <begin position="66"/>
        <end position="84"/>
    </location>
</feature>
<feature type="transmembrane region" description="Helical" evidence="1">
    <location>
        <begin position="90"/>
        <end position="109"/>
    </location>
</feature>
<dbReference type="EMBL" id="CP027668">
    <property type="protein sequence ID" value="AVO45073.1"/>
    <property type="molecule type" value="Genomic_DNA"/>
</dbReference>
<dbReference type="GO" id="GO:0004497">
    <property type="term" value="F:monooxygenase activity"/>
    <property type="evidence" value="ECO:0007669"/>
    <property type="project" value="UniProtKB-KW"/>
</dbReference>
<keyword evidence="2" id="KW-0560">Oxidoreductase</keyword>
<dbReference type="KEGG" id="phr:C6569_08365"/>
<dbReference type="OrthoDB" id="9155154at2"/>
<protein>
    <submittedName>
        <fullName evidence="2">Beta-carotene 15,15'-monooxygenase</fullName>
    </submittedName>
</protein>
<accession>A0A2S0NAV3</accession>